<dbReference type="PANTHER" id="PTHR34988">
    <property type="entry name" value="PROTEIN, PUTATIVE-RELATED"/>
    <property type="match status" value="1"/>
</dbReference>
<comment type="caution">
    <text evidence="2">The sequence shown here is derived from an EMBL/GenBank/DDBJ whole genome shotgun (WGS) entry which is preliminary data.</text>
</comment>
<dbReference type="PROSITE" id="PS51742">
    <property type="entry name" value="PPC"/>
    <property type="match status" value="1"/>
</dbReference>
<sequence>MQHKLIHDDGSKTWAVILETGDEVTACLQSFATAQKLSAAHLTAIGAFERAVLGYFEWDKKTYRRNPVDNQCEVVALLGDVALKDGEPKLHMHAVLGQPDGQALGGHLLEGHVRPTLEVVVTETPAHLHRRFDPDAGLALIRMDADTP</sequence>
<evidence type="ECO:0000313" key="3">
    <source>
        <dbReference type="Proteomes" id="UP000004210"/>
    </source>
</evidence>
<dbReference type="PANTHER" id="PTHR34988:SF1">
    <property type="entry name" value="DNA-BINDING PROTEIN"/>
    <property type="match status" value="1"/>
</dbReference>
<keyword evidence="3" id="KW-1185">Reference proteome</keyword>
<dbReference type="OrthoDB" id="9798999at2"/>
<dbReference type="EMBL" id="AJXU01000028">
    <property type="protein sequence ID" value="EIL90421.1"/>
    <property type="molecule type" value="Genomic_DNA"/>
</dbReference>
<dbReference type="Pfam" id="PF03479">
    <property type="entry name" value="PCC"/>
    <property type="match status" value="1"/>
</dbReference>
<gene>
    <name evidence="2" type="ORF">UU9_06434</name>
</gene>
<dbReference type="Proteomes" id="UP000004210">
    <property type="component" value="Unassembled WGS sequence"/>
</dbReference>
<evidence type="ECO:0000313" key="2">
    <source>
        <dbReference type="EMBL" id="EIL90421.1"/>
    </source>
</evidence>
<evidence type="ECO:0000259" key="1">
    <source>
        <dbReference type="PROSITE" id="PS51742"/>
    </source>
</evidence>
<dbReference type="PATRIC" id="fig|1163408.3.peg.1311"/>
<dbReference type="Gene3D" id="3.30.1330.80">
    <property type="entry name" value="Hypothetical protein, similar to alpha- acetolactate decarboxylase, domain 2"/>
    <property type="match status" value="1"/>
</dbReference>
<proteinExistence type="predicted"/>
<dbReference type="PIRSF" id="PIRSF016702">
    <property type="entry name" value="DNA_bp_PD1"/>
    <property type="match status" value="1"/>
</dbReference>
<protein>
    <recommendedName>
        <fullName evidence="1">PPC domain-containing protein</fullName>
    </recommendedName>
</protein>
<feature type="domain" description="PPC" evidence="1">
    <location>
        <begin position="7"/>
        <end position="144"/>
    </location>
</feature>
<dbReference type="InterPro" id="IPR025707">
    <property type="entry name" value="DNA_bp_PD1"/>
</dbReference>
<dbReference type="RefSeq" id="WP_007080927.1">
    <property type="nucleotide sequence ID" value="NZ_AJXU01000028.1"/>
</dbReference>
<dbReference type="InterPro" id="IPR005175">
    <property type="entry name" value="PPC_dom"/>
</dbReference>
<dbReference type="AlphaFoldDB" id="I4VT80"/>
<dbReference type="SUPFAM" id="SSF117856">
    <property type="entry name" value="AF0104/ALDC/Ptd012-like"/>
    <property type="match status" value="1"/>
</dbReference>
<dbReference type="STRING" id="1163408.UU9_06434"/>
<reference evidence="2 3" key="1">
    <citation type="journal article" date="2012" name="J. Bacteriol.">
        <title>Genome sequences for six rhodanobacter strains, isolated from soils and the terrestrial subsurface, with variable denitrification capabilities.</title>
        <authorList>
            <person name="Kostka J.E."/>
            <person name="Green S.J."/>
            <person name="Rishishwar L."/>
            <person name="Prakash O."/>
            <person name="Katz L.S."/>
            <person name="Marino-Ramirez L."/>
            <person name="Jordan I.K."/>
            <person name="Munk C."/>
            <person name="Ivanova N."/>
            <person name="Mikhailova N."/>
            <person name="Watson D.B."/>
            <person name="Brown S.D."/>
            <person name="Palumbo A.V."/>
            <person name="Brooks S.C."/>
        </authorList>
    </citation>
    <scope>NUCLEOTIDE SEQUENCE [LARGE SCALE GENOMIC DNA]</scope>
    <source>
        <strain evidence="3">Jip2T</strain>
    </source>
</reference>
<name>I4VT80_9GAMM</name>
<accession>I4VT80</accession>
<dbReference type="CDD" id="cd11378">
    <property type="entry name" value="DUF296"/>
    <property type="match status" value="1"/>
</dbReference>
<organism evidence="2 3">
    <name type="scientific">Rhodanobacter fulvus Jip2</name>
    <dbReference type="NCBI Taxonomy" id="1163408"/>
    <lineage>
        <taxon>Bacteria</taxon>
        <taxon>Pseudomonadati</taxon>
        <taxon>Pseudomonadota</taxon>
        <taxon>Gammaproteobacteria</taxon>
        <taxon>Lysobacterales</taxon>
        <taxon>Rhodanobacteraceae</taxon>
        <taxon>Rhodanobacter</taxon>
    </lineage>
</organism>
<dbReference type="eggNOG" id="COG1661">
    <property type="taxonomic scope" value="Bacteria"/>
</dbReference>